<reference evidence="1 2" key="1">
    <citation type="journal article" date="2013" name="Nat. Genet.">
        <title>The high-quality draft genome of peach (Prunus persica) identifies unique patterns of genetic diversity, domestication and genome evolution.</title>
        <authorList>
            <consortium name="International Peach Genome Initiative"/>
            <person name="Verde I."/>
            <person name="Abbott A.G."/>
            <person name="Scalabrin S."/>
            <person name="Jung S."/>
            <person name="Shu S."/>
            <person name="Marroni F."/>
            <person name="Zhebentyayeva T."/>
            <person name="Dettori M.T."/>
            <person name="Grimwood J."/>
            <person name="Cattonaro F."/>
            <person name="Zuccolo A."/>
            <person name="Rossini L."/>
            <person name="Jenkins J."/>
            <person name="Vendramin E."/>
            <person name="Meisel L.A."/>
            <person name="Decroocq V."/>
            <person name="Sosinski B."/>
            <person name="Prochnik S."/>
            <person name="Mitros T."/>
            <person name="Policriti A."/>
            <person name="Cipriani G."/>
            <person name="Dondini L."/>
            <person name="Ficklin S."/>
            <person name="Goodstein D.M."/>
            <person name="Xuan P."/>
            <person name="Del Fabbro C."/>
            <person name="Aramini V."/>
            <person name="Copetti D."/>
            <person name="Gonzalez S."/>
            <person name="Horner D.S."/>
            <person name="Falchi R."/>
            <person name="Lucas S."/>
            <person name="Mica E."/>
            <person name="Maldonado J."/>
            <person name="Lazzari B."/>
            <person name="Bielenberg D."/>
            <person name="Pirona R."/>
            <person name="Miculan M."/>
            <person name="Barakat A."/>
            <person name="Testolin R."/>
            <person name="Stella A."/>
            <person name="Tartarini S."/>
            <person name="Tonutti P."/>
            <person name="Arus P."/>
            <person name="Orellana A."/>
            <person name="Wells C."/>
            <person name="Main D."/>
            <person name="Vizzotto G."/>
            <person name="Silva H."/>
            <person name="Salamini F."/>
            <person name="Schmutz J."/>
            <person name="Morgante M."/>
            <person name="Rokhsar D.S."/>
        </authorList>
    </citation>
    <scope>NUCLEOTIDE SEQUENCE [LARGE SCALE GENOMIC DNA]</scope>
    <source>
        <strain evidence="2">cv. Nemared</strain>
    </source>
</reference>
<dbReference type="Gramene" id="ONH90501">
    <property type="protein sequence ID" value="ONH90501"/>
    <property type="gene ID" value="PRUPE_8G057400"/>
</dbReference>
<proteinExistence type="predicted"/>
<dbReference type="Proteomes" id="UP000006882">
    <property type="component" value="Chromosome G8"/>
</dbReference>
<protein>
    <submittedName>
        <fullName evidence="1">Uncharacterized protein</fullName>
    </submittedName>
</protein>
<name>A0A251MTT1_PRUPE</name>
<accession>A0A251MTT1</accession>
<sequence>MRISHQSKQYTQTIIQSITQDPHLTQSIAAPNFHNSHKIPLSNHAHIHHSHTYKFFSSTLKLGFVAKRERERERVADRDDGNPLCSTSISILA</sequence>
<evidence type="ECO:0000313" key="1">
    <source>
        <dbReference type="EMBL" id="ONH90501.1"/>
    </source>
</evidence>
<evidence type="ECO:0000313" key="2">
    <source>
        <dbReference type="Proteomes" id="UP000006882"/>
    </source>
</evidence>
<organism evidence="1 2">
    <name type="scientific">Prunus persica</name>
    <name type="common">Peach</name>
    <name type="synonym">Amygdalus persica</name>
    <dbReference type="NCBI Taxonomy" id="3760"/>
    <lineage>
        <taxon>Eukaryota</taxon>
        <taxon>Viridiplantae</taxon>
        <taxon>Streptophyta</taxon>
        <taxon>Embryophyta</taxon>
        <taxon>Tracheophyta</taxon>
        <taxon>Spermatophyta</taxon>
        <taxon>Magnoliopsida</taxon>
        <taxon>eudicotyledons</taxon>
        <taxon>Gunneridae</taxon>
        <taxon>Pentapetalae</taxon>
        <taxon>rosids</taxon>
        <taxon>fabids</taxon>
        <taxon>Rosales</taxon>
        <taxon>Rosaceae</taxon>
        <taxon>Amygdaloideae</taxon>
        <taxon>Amygdaleae</taxon>
        <taxon>Prunus</taxon>
    </lineage>
</organism>
<dbReference type="AlphaFoldDB" id="A0A251MTT1"/>
<gene>
    <name evidence="1" type="ORF">PRUPE_8G057400</name>
</gene>
<keyword evidence="2" id="KW-1185">Reference proteome</keyword>
<dbReference type="EMBL" id="CM007658">
    <property type="protein sequence ID" value="ONH90501.1"/>
    <property type="molecule type" value="Genomic_DNA"/>
</dbReference>